<dbReference type="OMA" id="MGQWPGE"/>
<dbReference type="Gramene" id="ORUFI06G30130.1">
    <property type="protein sequence ID" value="ORUFI06G30130.1"/>
    <property type="gene ID" value="ORUFI06G30130"/>
</dbReference>
<proteinExistence type="inferred from homology"/>
<dbReference type="EnsemblPlants" id="ORUFI06G30130.1">
    <property type="protein sequence ID" value="ORUFI06G30130.1"/>
    <property type="gene ID" value="ORUFI06G30130"/>
</dbReference>
<dbReference type="FunFam" id="3.30.420.10:FF:000013">
    <property type="entry name" value="protein argonaute 10-like"/>
    <property type="match status" value="1"/>
</dbReference>
<dbReference type="InterPro" id="IPR003165">
    <property type="entry name" value="Piwi"/>
</dbReference>
<keyword evidence="2" id="KW-0943">RNA-mediated gene silencing</keyword>
<dbReference type="AlphaFoldDB" id="A0A0E0Q2X7"/>
<feature type="region of interest" description="Disordered" evidence="3">
    <location>
        <begin position="1"/>
        <end position="58"/>
    </location>
</feature>
<dbReference type="SUPFAM" id="SSF101690">
    <property type="entry name" value="PAZ domain"/>
    <property type="match status" value="1"/>
</dbReference>
<evidence type="ECO:0000259" key="4">
    <source>
        <dbReference type="PROSITE" id="PS50821"/>
    </source>
</evidence>
<dbReference type="Pfam" id="PF16486">
    <property type="entry name" value="ArgoN"/>
    <property type="match status" value="1"/>
</dbReference>
<feature type="compositionally biased region" description="Gly residues" evidence="3">
    <location>
        <begin position="18"/>
        <end position="32"/>
    </location>
</feature>
<dbReference type="STRING" id="4529.A0A0E0Q2X7"/>
<feature type="region of interest" description="Disordered" evidence="3">
    <location>
        <begin position="113"/>
        <end position="137"/>
    </location>
</feature>
<dbReference type="GO" id="GO:0003723">
    <property type="term" value="F:RNA binding"/>
    <property type="evidence" value="ECO:0007669"/>
    <property type="project" value="InterPro"/>
</dbReference>
<dbReference type="InterPro" id="IPR032474">
    <property type="entry name" value="Argonaute_N"/>
</dbReference>
<evidence type="ECO:0000256" key="2">
    <source>
        <dbReference type="ARBA" id="ARBA00023158"/>
    </source>
</evidence>
<dbReference type="PROSITE" id="PS50822">
    <property type="entry name" value="PIWI"/>
    <property type="match status" value="1"/>
</dbReference>
<dbReference type="Pfam" id="PF02171">
    <property type="entry name" value="Piwi"/>
    <property type="match status" value="1"/>
</dbReference>
<dbReference type="Gene3D" id="2.170.260.10">
    <property type="entry name" value="paz domain"/>
    <property type="match status" value="1"/>
</dbReference>
<dbReference type="Pfam" id="PF02170">
    <property type="entry name" value="PAZ"/>
    <property type="match status" value="1"/>
</dbReference>
<feature type="domain" description="Piwi" evidence="5">
    <location>
        <begin position="650"/>
        <end position="971"/>
    </location>
</feature>
<dbReference type="Pfam" id="PF08699">
    <property type="entry name" value="ArgoL1"/>
    <property type="match status" value="1"/>
</dbReference>
<sequence length="1019" mass="113752">MGSRRPRLPGFGEDCEPRGGGRGGGGGGGRGRGSYYPQAQQYHPQGHGGRGGAGYYHGAAPQPRGAMVVQQWRPATAAAEHLGHQQPYNSSVRPQHYYGPSAIAPELLQAMDAPHEPPANVSSPEAASPEASSPRSLALEVTEQLQDLSVQYQLSESQEEIVQHVPVSTKSFKFPHRPGSGSIGTRCLVKANHFFAQLPDKDLHQYDVSITPELTSRIRSRAVMEELVRLHKMSYLGGRLPAYDGRKSLYTAGPLPFTSKEFRISLLEEDDGSGSERRQKTYNVVIKFAARADLHRLEQFLAGRQAEAPQEALQVLDIVLRELPTARYAPFGRSFFSPDLGRRRSLGEGLETWRGFYQSIRPTQMGLSLNIDMSATAFFEPLPVIDFVIQLLNTDIRSRPLSDAERVKIKKALRGVKVGVTHRGNMRRKYRISGLTSQATRELTFPVDQGGTVKSVVQYFQETYGFAIQHTYLPCLQVGNQQRPNYLPMEVCKIVEGQRYSKRLNQNQIRALLEETCQRPHDRERDIIQMVNHNSYHEDPYAKEFGIKISERLALVEARILPAPRLKYNETGREKDCLPRVGQWNMMNKKMVNGGRVRSWICVNFARNDFALEPVLPSMYARPDQVERALKARFHDAMNILGPQHKELDLLIGLLPDNNGSLYGDLKRICEIDLGLVSQCCCTKQVFKMNKQILANLALKINVKVGGRNTVLVDAVSRRIPLVTDRPTIIFGADVTHPHPGEDSSPSIAAVVASQDWPEVTKYAGLVSAQSHRQELIDDLYNITHDPHRGPICGGMVRELLISFKRSTGQKPQRIIFYRDGVSEGQFYQVLLHELDAIRKACASLEANYQPQVTFIVVQKRHHTRLFAHNHNDQNSVDRSGNILPGTVVDSKICHPTEFDFFLCSHAGIKGTSRPAHYHVLWDENNFTADALQTLTNNLCYTYARCTRSVSIVPPAYYAHLAAFRARFYMESDSSDSGSMASGRGGGSSTSRSTRAAGGGAVRPLPALKDSVKNVMFYC</sequence>
<reference evidence="7" key="1">
    <citation type="submission" date="2013-06" db="EMBL/GenBank/DDBJ databases">
        <authorList>
            <person name="Zhao Q."/>
        </authorList>
    </citation>
    <scope>NUCLEOTIDE SEQUENCE</scope>
    <source>
        <strain evidence="7">cv. W1943</strain>
    </source>
</reference>
<feature type="compositionally biased region" description="Low complexity" evidence="3">
    <location>
        <begin position="118"/>
        <end position="137"/>
    </location>
</feature>
<evidence type="ECO:0000313" key="6">
    <source>
        <dbReference type="EnsemblPlants" id="ORUFI06G30130.1"/>
    </source>
</evidence>
<evidence type="ECO:0000313" key="7">
    <source>
        <dbReference type="Proteomes" id="UP000008022"/>
    </source>
</evidence>
<organism evidence="6 7">
    <name type="scientific">Oryza rufipogon</name>
    <name type="common">Brownbeard rice</name>
    <name type="synonym">Asian wild rice</name>
    <dbReference type="NCBI Taxonomy" id="4529"/>
    <lineage>
        <taxon>Eukaryota</taxon>
        <taxon>Viridiplantae</taxon>
        <taxon>Streptophyta</taxon>
        <taxon>Embryophyta</taxon>
        <taxon>Tracheophyta</taxon>
        <taxon>Spermatophyta</taxon>
        <taxon>Magnoliopsida</taxon>
        <taxon>Liliopsida</taxon>
        <taxon>Poales</taxon>
        <taxon>Poaceae</taxon>
        <taxon>BOP clade</taxon>
        <taxon>Oryzoideae</taxon>
        <taxon>Oryzeae</taxon>
        <taxon>Oryzinae</taxon>
        <taxon>Oryza</taxon>
    </lineage>
</organism>
<dbReference type="PROSITE" id="PS50821">
    <property type="entry name" value="PAZ"/>
    <property type="match status" value="1"/>
</dbReference>
<protein>
    <submittedName>
        <fullName evidence="6">Uncharacterized protein</fullName>
    </submittedName>
</protein>
<evidence type="ECO:0000259" key="5">
    <source>
        <dbReference type="PROSITE" id="PS50822"/>
    </source>
</evidence>
<dbReference type="InterPro" id="IPR014811">
    <property type="entry name" value="ArgoL1"/>
</dbReference>
<name>A0A0E0Q2X7_ORYRU</name>
<dbReference type="FunFam" id="2.170.260.10:FF:000001">
    <property type="entry name" value="Protein argonaute-2"/>
    <property type="match status" value="1"/>
</dbReference>
<dbReference type="CDD" id="cd04657">
    <property type="entry name" value="Piwi_ago-like"/>
    <property type="match status" value="1"/>
</dbReference>
<dbReference type="SUPFAM" id="SSF53098">
    <property type="entry name" value="Ribonuclease H-like"/>
    <property type="match status" value="1"/>
</dbReference>
<dbReference type="SMART" id="SM00949">
    <property type="entry name" value="PAZ"/>
    <property type="match status" value="1"/>
</dbReference>
<accession>A0A0E0Q2X7</accession>
<evidence type="ECO:0000256" key="1">
    <source>
        <dbReference type="ARBA" id="ARBA00008201"/>
    </source>
</evidence>
<dbReference type="Gene3D" id="3.30.420.10">
    <property type="entry name" value="Ribonuclease H-like superfamily/Ribonuclease H"/>
    <property type="match status" value="1"/>
</dbReference>
<evidence type="ECO:0000256" key="3">
    <source>
        <dbReference type="SAM" id="MobiDB-lite"/>
    </source>
</evidence>
<dbReference type="GO" id="GO:0031047">
    <property type="term" value="P:regulatory ncRNA-mediated gene silencing"/>
    <property type="evidence" value="ECO:0007669"/>
    <property type="project" value="UniProtKB-KW"/>
</dbReference>
<reference evidence="6" key="2">
    <citation type="submission" date="2015-06" db="UniProtKB">
        <authorList>
            <consortium name="EnsemblPlants"/>
        </authorList>
    </citation>
    <scope>IDENTIFICATION</scope>
</reference>
<dbReference type="InterPro" id="IPR036085">
    <property type="entry name" value="PAZ_dom_sf"/>
</dbReference>
<dbReference type="InterPro" id="IPR045246">
    <property type="entry name" value="Piwi_ago-like"/>
</dbReference>
<feature type="compositionally biased region" description="Gly residues" evidence="3">
    <location>
        <begin position="46"/>
        <end position="55"/>
    </location>
</feature>
<dbReference type="InterPro" id="IPR012337">
    <property type="entry name" value="RNaseH-like_sf"/>
</dbReference>
<dbReference type="eggNOG" id="KOG1041">
    <property type="taxonomic scope" value="Eukaryota"/>
</dbReference>
<dbReference type="HOGENOM" id="CLU_004544_0_0_1"/>
<feature type="region of interest" description="Disordered" evidence="3">
    <location>
        <begin position="973"/>
        <end position="1002"/>
    </location>
</feature>
<dbReference type="SMART" id="SM00950">
    <property type="entry name" value="Piwi"/>
    <property type="match status" value="1"/>
</dbReference>
<dbReference type="InterPro" id="IPR036397">
    <property type="entry name" value="RNaseH_sf"/>
</dbReference>
<dbReference type="InterPro" id="IPR032472">
    <property type="entry name" value="ArgoL2"/>
</dbReference>
<comment type="similarity">
    <text evidence="1">Belongs to the argonaute family. Ago subfamily.</text>
</comment>
<dbReference type="CDD" id="cd02846">
    <property type="entry name" value="PAZ_argonaute_like"/>
    <property type="match status" value="1"/>
</dbReference>
<dbReference type="PANTHER" id="PTHR22891">
    <property type="entry name" value="EUKARYOTIC TRANSLATION INITIATION FACTOR 2C"/>
    <property type="match status" value="1"/>
</dbReference>
<dbReference type="SMART" id="SM01163">
    <property type="entry name" value="DUF1785"/>
    <property type="match status" value="1"/>
</dbReference>
<dbReference type="Pfam" id="PF16488">
    <property type="entry name" value="ArgoL2"/>
    <property type="match status" value="1"/>
</dbReference>
<keyword evidence="7" id="KW-1185">Reference proteome</keyword>
<dbReference type="InterPro" id="IPR003100">
    <property type="entry name" value="PAZ_dom"/>
</dbReference>
<feature type="domain" description="PAZ" evidence="4">
    <location>
        <begin position="383"/>
        <end position="496"/>
    </location>
</feature>
<dbReference type="Proteomes" id="UP000008022">
    <property type="component" value="Unassembled WGS sequence"/>
</dbReference>
<dbReference type="Gene3D" id="3.40.50.2300">
    <property type="match status" value="2"/>
</dbReference>